<dbReference type="PANTHER" id="PTHR24637">
    <property type="entry name" value="COLLAGEN"/>
    <property type="match status" value="1"/>
</dbReference>
<protein>
    <submittedName>
        <fullName evidence="4">Nematode cuticle collagen N-terminal domain-containing protein</fullName>
    </submittedName>
</protein>
<dbReference type="Pfam" id="PF01391">
    <property type="entry name" value="Collagen"/>
    <property type="match status" value="1"/>
</dbReference>
<name>A0A0M3IP09_ASCLU</name>
<dbReference type="PANTHER" id="PTHR24637:SF421">
    <property type="entry name" value="CUTICLE COLLAGEN DPY-2"/>
    <property type="match status" value="1"/>
</dbReference>
<feature type="compositionally biased region" description="Polar residues" evidence="2">
    <location>
        <begin position="131"/>
        <end position="141"/>
    </location>
</feature>
<dbReference type="Proteomes" id="UP000036681">
    <property type="component" value="Unplaced"/>
</dbReference>
<dbReference type="WBParaSite" id="ALUE_0002048701-mRNA-1">
    <property type="protein sequence ID" value="ALUE_0002048701-mRNA-1"/>
    <property type="gene ID" value="ALUE_0002048701"/>
</dbReference>
<feature type="region of interest" description="Disordered" evidence="2">
    <location>
        <begin position="343"/>
        <end position="372"/>
    </location>
</feature>
<keyword evidence="3" id="KW-1185">Reference proteome</keyword>
<dbReference type="AlphaFoldDB" id="A0A0M3IP09"/>
<sequence>MLEGPPGDNGQRGPPGIPGRNGKPGPKGKQGNPGPPGDNGQRGPPGIPGRNGKPGPKGKQGNPGIDASYCSCPERGAQKIANKTSISSNESLENQQPISRATSYIYARSSIRPPLRKINDEDDINERIYSDQYSLQNGENVDSTRTSSESGSISEDATTPEEEAVETTTDAVAIQFSQQSIDSEKFGLSEDITQMQTLESDADQVQFTYPESTTITTNNWSSTIQKETLNERSERIEDSDIFQTISESEIQQSSEICDETTDDQGVGTSTEAVKIKETRVFQVEADSGNSGGVKVTERFFNKSGSAKNVSNPQEMRQNTDFNNESGRVNIQRELKVLNEESNAKKTTIERGPPSIRPQDNWIHHRRNNPESDEDKMIIDSTMATNRMVNEIDIILRPDASNDARRARAMALRRKHRIARNISSLF</sequence>
<evidence type="ECO:0000313" key="3">
    <source>
        <dbReference type="Proteomes" id="UP000036681"/>
    </source>
</evidence>
<proteinExistence type="predicted"/>
<keyword evidence="1" id="KW-0677">Repeat</keyword>
<evidence type="ECO:0000313" key="4">
    <source>
        <dbReference type="WBParaSite" id="ALUE_0002048701-mRNA-1"/>
    </source>
</evidence>
<feature type="compositionally biased region" description="Low complexity" evidence="2">
    <location>
        <begin position="143"/>
        <end position="157"/>
    </location>
</feature>
<organism evidence="3 4">
    <name type="scientific">Ascaris lumbricoides</name>
    <name type="common">Giant roundworm</name>
    <dbReference type="NCBI Taxonomy" id="6252"/>
    <lineage>
        <taxon>Eukaryota</taxon>
        <taxon>Metazoa</taxon>
        <taxon>Ecdysozoa</taxon>
        <taxon>Nematoda</taxon>
        <taxon>Chromadorea</taxon>
        <taxon>Rhabditida</taxon>
        <taxon>Spirurina</taxon>
        <taxon>Ascaridomorpha</taxon>
        <taxon>Ascaridoidea</taxon>
        <taxon>Ascarididae</taxon>
        <taxon>Ascaris</taxon>
    </lineage>
</organism>
<feature type="compositionally biased region" description="Low complexity" evidence="2">
    <location>
        <begin position="11"/>
        <end position="65"/>
    </location>
</feature>
<feature type="region of interest" description="Disordered" evidence="2">
    <location>
        <begin position="248"/>
        <end position="267"/>
    </location>
</feature>
<feature type="compositionally biased region" description="Polar residues" evidence="2">
    <location>
        <begin position="81"/>
        <end position="102"/>
    </location>
</feature>
<accession>A0A0M3IP09</accession>
<evidence type="ECO:0000256" key="1">
    <source>
        <dbReference type="ARBA" id="ARBA00022737"/>
    </source>
</evidence>
<dbReference type="InterPro" id="IPR008160">
    <property type="entry name" value="Collagen"/>
</dbReference>
<evidence type="ECO:0000256" key="2">
    <source>
        <dbReference type="SAM" id="MobiDB-lite"/>
    </source>
</evidence>
<feature type="region of interest" description="Disordered" evidence="2">
    <location>
        <begin position="1"/>
        <end position="168"/>
    </location>
</feature>
<reference evidence="4" key="1">
    <citation type="submission" date="2017-02" db="UniProtKB">
        <authorList>
            <consortium name="WormBaseParasite"/>
        </authorList>
    </citation>
    <scope>IDENTIFICATION</scope>
</reference>